<keyword evidence="5 16" id="KW-0820">tRNA-binding</keyword>
<dbReference type="CDD" id="cd02796">
    <property type="entry name" value="tRNA_bind_bactPheRS"/>
    <property type="match status" value="1"/>
</dbReference>
<dbReference type="InterPro" id="IPR036690">
    <property type="entry name" value="Fdx_antiC-bd_sf"/>
</dbReference>
<dbReference type="EC" id="6.1.1.20" evidence="15"/>
<dbReference type="eggNOG" id="COG0072">
    <property type="taxonomic scope" value="Bacteria"/>
</dbReference>
<protein>
    <recommendedName>
        <fullName evidence="15">Phenylalanine--tRNA ligase beta subunit</fullName>
        <ecNumber evidence="15">6.1.1.20</ecNumber>
    </recommendedName>
    <alternativeName>
        <fullName evidence="15">Phenylalanyl-tRNA synthetase beta subunit</fullName>
        <shortName evidence="15">PheRS</shortName>
    </alternativeName>
</protein>
<dbReference type="EMBL" id="CP002630">
    <property type="protein sequence ID" value="AEB12516.1"/>
    <property type="molecule type" value="Genomic_DNA"/>
</dbReference>
<dbReference type="InterPro" id="IPR045864">
    <property type="entry name" value="aa-tRNA-synth_II/BPL/LPL"/>
</dbReference>
<dbReference type="Pfam" id="PF03147">
    <property type="entry name" value="FDX-ACB"/>
    <property type="match status" value="1"/>
</dbReference>
<gene>
    <name evidence="15" type="primary">pheT</name>
    <name evidence="20" type="ordered locus">Marky_1783</name>
</gene>
<dbReference type="AlphaFoldDB" id="F2NPL5"/>
<feature type="binding site" evidence="15">
    <location>
        <position position="462"/>
    </location>
    <ligand>
        <name>Mg(2+)</name>
        <dbReference type="ChEBI" id="CHEBI:18420"/>
        <note>shared with alpha subunit</note>
    </ligand>
</feature>
<dbReference type="Gene3D" id="2.40.50.140">
    <property type="entry name" value="Nucleic acid-binding proteins"/>
    <property type="match status" value="1"/>
</dbReference>
<dbReference type="InterPro" id="IPR005121">
    <property type="entry name" value="Fdx_antiC-bd"/>
</dbReference>
<keyword evidence="4 15" id="KW-0963">Cytoplasm</keyword>
<evidence type="ECO:0000259" key="19">
    <source>
        <dbReference type="PROSITE" id="PS51483"/>
    </source>
</evidence>
<dbReference type="Proteomes" id="UP000007030">
    <property type="component" value="Chromosome"/>
</dbReference>
<evidence type="ECO:0000256" key="1">
    <source>
        <dbReference type="ARBA" id="ARBA00004496"/>
    </source>
</evidence>
<dbReference type="PROSITE" id="PS51447">
    <property type="entry name" value="FDX_ACB"/>
    <property type="match status" value="1"/>
</dbReference>
<keyword evidence="7 15" id="KW-0479">Metal-binding</keyword>
<keyword evidence="12 15" id="KW-0648">Protein biosynthesis</keyword>
<keyword evidence="13 15" id="KW-0030">Aminoacyl-tRNA synthetase</keyword>
<dbReference type="InterPro" id="IPR033714">
    <property type="entry name" value="tRNA_bind_bactPheRS"/>
</dbReference>
<feature type="binding site" evidence="15">
    <location>
        <position position="453"/>
    </location>
    <ligand>
        <name>Mg(2+)</name>
        <dbReference type="ChEBI" id="CHEBI:18420"/>
        <note>shared with alpha subunit</note>
    </ligand>
</feature>
<evidence type="ECO:0000256" key="16">
    <source>
        <dbReference type="PROSITE-ProRule" id="PRU00209"/>
    </source>
</evidence>
<dbReference type="FunFam" id="3.50.40.10:FF:000001">
    <property type="entry name" value="Phenylalanine--tRNA ligase beta subunit"/>
    <property type="match status" value="1"/>
</dbReference>
<dbReference type="GO" id="GO:0005524">
    <property type="term" value="F:ATP binding"/>
    <property type="evidence" value="ECO:0007669"/>
    <property type="project" value="UniProtKB-UniRule"/>
</dbReference>
<feature type="binding site" evidence="15">
    <location>
        <position position="463"/>
    </location>
    <ligand>
        <name>Mg(2+)</name>
        <dbReference type="ChEBI" id="CHEBI:18420"/>
        <note>shared with alpha subunit</note>
    </ligand>
</feature>
<evidence type="ECO:0000313" key="21">
    <source>
        <dbReference type="Proteomes" id="UP000007030"/>
    </source>
</evidence>
<dbReference type="SUPFAM" id="SSF50249">
    <property type="entry name" value="Nucleic acid-binding proteins"/>
    <property type="match status" value="1"/>
</dbReference>
<evidence type="ECO:0000256" key="4">
    <source>
        <dbReference type="ARBA" id="ARBA00022490"/>
    </source>
</evidence>
<dbReference type="InterPro" id="IPR005147">
    <property type="entry name" value="tRNA_synthase_B5-dom"/>
</dbReference>
<dbReference type="eggNOG" id="COG0073">
    <property type="taxonomic scope" value="Bacteria"/>
</dbReference>
<dbReference type="InterPro" id="IPR005146">
    <property type="entry name" value="B3/B4_tRNA-bd"/>
</dbReference>
<dbReference type="NCBIfam" id="TIGR00472">
    <property type="entry name" value="pheT_bact"/>
    <property type="match status" value="1"/>
</dbReference>
<dbReference type="PROSITE" id="PS51483">
    <property type="entry name" value="B5"/>
    <property type="match status" value="1"/>
</dbReference>
<feature type="domain" description="FDX-ACB" evidence="18">
    <location>
        <begin position="686"/>
        <end position="778"/>
    </location>
</feature>
<dbReference type="GO" id="GO:0000287">
    <property type="term" value="F:magnesium ion binding"/>
    <property type="evidence" value="ECO:0007669"/>
    <property type="project" value="UniProtKB-UniRule"/>
</dbReference>
<keyword evidence="21" id="KW-1185">Reference proteome</keyword>
<evidence type="ECO:0000256" key="13">
    <source>
        <dbReference type="ARBA" id="ARBA00023146"/>
    </source>
</evidence>
<comment type="similarity">
    <text evidence="2 15">Belongs to the phenylalanyl-tRNA synthetase beta subunit family. Type 1 subfamily.</text>
</comment>
<dbReference type="RefSeq" id="WP_013704562.1">
    <property type="nucleotide sequence ID" value="NC_015387.1"/>
</dbReference>
<evidence type="ECO:0000256" key="2">
    <source>
        <dbReference type="ARBA" id="ARBA00008653"/>
    </source>
</evidence>
<feature type="domain" description="B5" evidence="19">
    <location>
        <begin position="400"/>
        <end position="475"/>
    </location>
</feature>
<dbReference type="FunFam" id="3.30.56.10:FF:000002">
    <property type="entry name" value="Phenylalanine--tRNA ligase beta subunit"/>
    <property type="match status" value="1"/>
</dbReference>
<evidence type="ECO:0000256" key="5">
    <source>
        <dbReference type="ARBA" id="ARBA00022555"/>
    </source>
</evidence>
<evidence type="ECO:0000256" key="12">
    <source>
        <dbReference type="ARBA" id="ARBA00022917"/>
    </source>
</evidence>
<dbReference type="InterPro" id="IPR012340">
    <property type="entry name" value="NA-bd_OB-fold"/>
</dbReference>
<dbReference type="SUPFAM" id="SSF56037">
    <property type="entry name" value="PheT/TilS domain"/>
    <property type="match status" value="1"/>
</dbReference>
<organism evidence="20 21">
    <name type="scientific">Marinithermus hydrothermalis (strain DSM 14884 / JCM 11576 / T1)</name>
    <dbReference type="NCBI Taxonomy" id="869210"/>
    <lineage>
        <taxon>Bacteria</taxon>
        <taxon>Thermotogati</taxon>
        <taxon>Deinococcota</taxon>
        <taxon>Deinococci</taxon>
        <taxon>Thermales</taxon>
        <taxon>Thermaceae</taxon>
        <taxon>Marinithermus</taxon>
    </lineage>
</organism>
<keyword evidence="11 16" id="KW-0694">RNA-binding</keyword>
<evidence type="ECO:0000256" key="3">
    <source>
        <dbReference type="ARBA" id="ARBA00011209"/>
    </source>
</evidence>
<keyword evidence="10 15" id="KW-0460">Magnesium</keyword>
<dbReference type="FunFam" id="3.30.70.380:FF:000001">
    <property type="entry name" value="Phenylalanine--tRNA ligase beta subunit"/>
    <property type="match status" value="1"/>
</dbReference>
<dbReference type="Pfam" id="PF03484">
    <property type="entry name" value="B5"/>
    <property type="match status" value="1"/>
</dbReference>
<dbReference type="Pfam" id="PF03483">
    <property type="entry name" value="B3_4"/>
    <property type="match status" value="1"/>
</dbReference>
<dbReference type="InterPro" id="IPR045060">
    <property type="entry name" value="Phe-tRNA-ligase_IIc_bsu"/>
</dbReference>
<dbReference type="STRING" id="869210.Marky_1783"/>
<evidence type="ECO:0000313" key="20">
    <source>
        <dbReference type="EMBL" id="AEB12516.1"/>
    </source>
</evidence>
<dbReference type="GO" id="GO:0009328">
    <property type="term" value="C:phenylalanine-tRNA ligase complex"/>
    <property type="evidence" value="ECO:0007669"/>
    <property type="project" value="TreeGrafter"/>
</dbReference>
<dbReference type="SMART" id="SM00874">
    <property type="entry name" value="B5"/>
    <property type="match status" value="1"/>
</dbReference>
<dbReference type="Gene3D" id="3.30.56.10">
    <property type="match status" value="2"/>
</dbReference>
<evidence type="ECO:0000256" key="8">
    <source>
        <dbReference type="ARBA" id="ARBA00022741"/>
    </source>
</evidence>
<comment type="cofactor">
    <cofactor evidence="15">
        <name>Mg(2+)</name>
        <dbReference type="ChEBI" id="CHEBI:18420"/>
    </cofactor>
    <text evidence="15">Binds 2 magnesium ions per tetramer.</text>
</comment>
<feature type="binding site" evidence="15">
    <location>
        <position position="459"/>
    </location>
    <ligand>
        <name>Mg(2+)</name>
        <dbReference type="ChEBI" id="CHEBI:18420"/>
        <note>shared with alpha subunit</note>
    </ligand>
</feature>
<comment type="catalytic activity">
    <reaction evidence="14 15">
        <text>tRNA(Phe) + L-phenylalanine + ATP = L-phenylalanyl-tRNA(Phe) + AMP + diphosphate + H(+)</text>
        <dbReference type="Rhea" id="RHEA:19413"/>
        <dbReference type="Rhea" id="RHEA-COMP:9668"/>
        <dbReference type="Rhea" id="RHEA-COMP:9699"/>
        <dbReference type="ChEBI" id="CHEBI:15378"/>
        <dbReference type="ChEBI" id="CHEBI:30616"/>
        <dbReference type="ChEBI" id="CHEBI:33019"/>
        <dbReference type="ChEBI" id="CHEBI:58095"/>
        <dbReference type="ChEBI" id="CHEBI:78442"/>
        <dbReference type="ChEBI" id="CHEBI:78531"/>
        <dbReference type="ChEBI" id="CHEBI:456215"/>
        <dbReference type="EC" id="6.1.1.20"/>
    </reaction>
</comment>
<dbReference type="GO" id="GO:0000049">
    <property type="term" value="F:tRNA binding"/>
    <property type="evidence" value="ECO:0007669"/>
    <property type="project" value="UniProtKB-UniRule"/>
</dbReference>
<evidence type="ECO:0000259" key="18">
    <source>
        <dbReference type="PROSITE" id="PS51447"/>
    </source>
</evidence>
<dbReference type="HOGENOM" id="CLU_016891_0_0_0"/>
<dbReference type="HAMAP" id="MF_00283">
    <property type="entry name" value="Phe_tRNA_synth_beta1"/>
    <property type="match status" value="1"/>
</dbReference>
<dbReference type="PROSITE" id="PS50886">
    <property type="entry name" value="TRBD"/>
    <property type="match status" value="1"/>
</dbReference>
<evidence type="ECO:0000256" key="9">
    <source>
        <dbReference type="ARBA" id="ARBA00022840"/>
    </source>
</evidence>
<dbReference type="InterPro" id="IPR004532">
    <property type="entry name" value="Phe-tRNA-ligase_IIc_bsu_bact"/>
</dbReference>
<reference evidence="20 21" key="1">
    <citation type="journal article" date="2012" name="Stand. Genomic Sci.">
        <title>Complete genome sequence of the aerobic, heterotroph Marinithermus hydrothermalis type strain (T1(T)) from a deep-sea hydrothermal vent chimney.</title>
        <authorList>
            <person name="Copeland A."/>
            <person name="Gu W."/>
            <person name="Yasawong M."/>
            <person name="Lapidus A."/>
            <person name="Lucas S."/>
            <person name="Deshpande S."/>
            <person name="Pagani I."/>
            <person name="Tapia R."/>
            <person name="Cheng J.F."/>
            <person name="Goodwin L.A."/>
            <person name="Pitluck S."/>
            <person name="Liolios K."/>
            <person name="Ivanova N."/>
            <person name="Mavromatis K."/>
            <person name="Mikhailova N."/>
            <person name="Pati A."/>
            <person name="Chen A."/>
            <person name="Palaniappan K."/>
            <person name="Land M."/>
            <person name="Pan C."/>
            <person name="Brambilla E.M."/>
            <person name="Rohde M."/>
            <person name="Tindall B.J."/>
            <person name="Sikorski J."/>
            <person name="Goker M."/>
            <person name="Detter J.C."/>
            <person name="Bristow J."/>
            <person name="Eisen J.A."/>
            <person name="Markowitz V."/>
            <person name="Hugenholtz P."/>
            <person name="Kyrpides N.C."/>
            <person name="Klenk H.P."/>
            <person name="Woyke T."/>
        </authorList>
    </citation>
    <scope>NUCLEOTIDE SEQUENCE [LARGE SCALE GENOMIC DNA]</scope>
    <source>
        <strain evidence="21">DSM 14884 / JCM 11576 / T1</strain>
    </source>
</reference>
<dbReference type="Gene3D" id="3.50.40.10">
    <property type="entry name" value="Phenylalanyl-trna Synthetase, Chain B, domain 3"/>
    <property type="match status" value="1"/>
</dbReference>
<evidence type="ECO:0000256" key="7">
    <source>
        <dbReference type="ARBA" id="ARBA00022723"/>
    </source>
</evidence>
<keyword evidence="8 15" id="KW-0547">Nucleotide-binding</keyword>
<dbReference type="SUPFAM" id="SSF55681">
    <property type="entry name" value="Class II aaRS and biotin synthetases"/>
    <property type="match status" value="1"/>
</dbReference>
<proteinExistence type="inferred from homology"/>
<dbReference type="GO" id="GO:0004826">
    <property type="term" value="F:phenylalanine-tRNA ligase activity"/>
    <property type="evidence" value="ECO:0007669"/>
    <property type="project" value="UniProtKB-UniRule"/>
</dbReference>
<dbReference type="SMART" id="SM00873">
    <property type="entry name" value="B3_4"/>
    <property type="match status" value="1"/>
</dbReference>
<dbReference type="SUPFAM" id="SSF54991">
    <property type="entry name" value="Anticodon-binding domain of PheRS"/>
    <property type="match status" value="1"/>
</dbReference>
<evidence type="ECO:0000256" key="6">
    <source>
        <dbReference type="ARBA" id="ARBA00022598"/>
    </source>
</evidence>
<dbReference type="InterPro" id="IPR020825">
    <property type="entry name" value="Phe-tRNA_synthase-like_B3/B4"/>
</dbReference>
<comment type="subcellular location">
    <subcellularLocation>
        <location evidence="1 15">Cytoplasm</location>
    </subcellularLocation>
</comment>
<dbReference type="Pfam" id="PF01588">
    <property type="entry name" value="tRNA_bind"/>
    <property type="match status" value="1"/>
</dbReference>
<dbReference type="PANTHER" id="PTHR10947">
    <property type="entry name" value="PHENYLALANYL-TRNA SYNTHETASE BETA CHAIN AND LEUCINE-RICH REPEAT-CONTAINING PROTEIN 47"/>
    <property type="match status" value="1"/>
</dbReference>
<name>F2NPL5_MARHT</name>
<comment type="subunit">
    <text evidence="3 15">Tetramer of two alpha and two beta subunits.</text>
</comment>
<dbReference type="CDD" id="cd00769">
    <property type="entry name" value="PheRS_beta_core"/>
    <property type="match status" value="1"/>
</dbReference>
<dbReference type="Pfam" id="PF17759">
    <property type="entry name" value="tRNA_synthFbeta"/>
    <property type="match status" value="1"/>
</dbReference>
<dbReference type="InterPro" id="IPR002547">
    <property type="entry name" value="tRNA-bd_dom"/>
</dbReference>
<dbReference type="OrthoDB" id="9805455at2"/>
<dbReference type="GO" id="GO:0006432">
    <property type="term" value="P:phenylalanyl-tRNA aminoacylation"/>
    <property type="evidence" value="ECO:0007669"/>
    <property type="project" value="UniProtKB-UniRule"/>
</dbReference>
<dbReference type="SMART" id="SM00896">
    <property type="entry name" value="FDX-ACB"/>
    <property type="match status" value="1"/>
</dbReference>
<evidence type="ECO:0000256" key="10">
    <source>
        <dbReference type="ARBA" id="ARBA00022842"/>
    </source>
</evidence>
<dbReference type="InterPro" id="IPR009061">
    <property type="entry name" value="DNA-bd_dom_put_sf"/>
</dbReference>
<sequence>MRVPYSWLKEFLPDLPPPEDLEPILARLGLAVEAVHHIPAPPPGVVFGVVRAARPLPESALKVLEVDVGTRQVTMVSGAPNAREGIGVAAALPGTVLPDGTELAERRIRGVASYGMALSPLEMGVGSYGGGLLELPADALEPGTPLLQAWPEEWVLELELTPNRADAASVLGVARDLAAALGLSLVLPEPEVRAEEIEFPVAVTVEDARGCDRYVARYARGLKIGPSPLGAQRRLLAAGLRPINNVVDATNYVMLELGNPLHAFDRRAVGEGIVVRRAREGEALVTLDGERRALEAEDLVIAARAGGASTPIGIAGVMGGANSEVRPDTTEIILEVAHFDPVSIRRTARRLGLATDASYRFERGVDPNLPPLAAERFLELAQQWAGAEVAAVGVDVGGPKPRASVAFRPSYANRLLGTDWAEEAQLEVLRRLGCEVEGQAEPYTVRPPTWRQDLAIEEDLVEEVARLVGYDAIPEALPEFFPAPDNRGAEAPFLEKARLREVLAGLGFQEVVNYAWVDPGDLARARAPEPVLRLKNPLDAQKDALRTALYPGLLRTVEANRAERNLLLFEVGNVFLEEEETHLALVLVGPAIPPVWSAGFGEGFYALKGLLEAAATRLGAAIQVHPHSHAHLHPGISGTVLWNGAEVGWIGQIHPEITAALELPSVFAAELKLPLPRAERPFTDLPRFPAALRDLAVVVPEAVPYHEVATLLKDAAGAYLEGLEVFDVYRGAPLPAGQKSLAFHLSFRHPERTLRDEEVDAFMERIIQAVRDAGYDIRG</sequence>
<evidence type="ECO:0000256" key="14">
    <source>
        <dbReference type="ARBA" id="ARBA00049255"/>
    </source>
</evidence>
<keyword evidence="6 15" id="KW-0436">Ligase</keyword>
<dbReference type="KEGG" id="mhd:Marky_1783"/>
<dbReference type="Gene3D" id="3.30.70.380">
    <property type="entry name" value="Ferrodoxin-fold anticodon-binding domain"/>
    <property type="match status" value="1"/>
</dbReference>
<evidence type="ECO:0000256" key="15">
    <source>
        <dbReference type="HAMAP-Rule" id="MF_00283"/>
    </source>
</evidence>
<dbReference type="Gene3D" id="3.30.930.10">
    <property type="entry name" value="Bira Bifunctional Protein, Domain 2"/>
    <property type="match status" value="1"/>
</dbReference>
<dbReference type="PANTHER" id="PTHR10947:SF0">
    <property type="entry name" value="PHENYLALANINE--TRNA LIGASE BETA SUBUNIT"/>
    <property type="match status" value="1"/>
</dbReference>
<feature type="domain" description="TRNA-binding" evidence="17">
    <location>
        <begin position="39"/>
        <end position="147"/>
    </location>
</feature>
<accession>F2NPL5</accession>
<evidence type="ECO:0000259" key="17">
    <source>
        <dbReference type="PROSITE" id="PS50886"/>
    </source>
</evidence>
<dbReference type="SUPFAM" id="SSF46955">
    <property type="entry name" value="Putative DNA-binding domain"/>
    <property type="match status" value="1"/>
</dbReference>
<evidence type="ECO:0000256" key="11">
    <source>
        <dbReference type="ARBA" id="ARBA00022884"/>
    </source>
</evidence>
<keyword evidence="9 15" id="KW-0067">ATP-binding</keyword>
<dbReference type="InterPro" id="IPR041616">
    <property type="entry name" value="PheRS_beta_core"/>
</dbReference>